<evidence type="ECO:0000256" key="1">
    <source>
        <dbReference type="ARBA" id="ARBA00001957"/>
    </source>
</evidence>
<dbReference type="PANTHER" id="PTHR45527:SF1">
    <property type="entry name" value="FATTY ACID SYNTHASE"/>
    <property type="match status" value="1"/>
</dbReference>
<feature type="domain" description="Carrier" evidence="4">
    <location>
        <begin position="3149"/>
        <end position="3225"/>
    </location>
</feature>
<dbReference type="InterPro" id="IPR020806">
    <property type="entry name" value="PKS_PP-bd"/>
</dbReference>
<dbReference type="Pfam" id="PF00668">
    <property type="entry name" value="Condensation"/>
    <property type="match status" value="4"/>
</dbReference>
<proteinExistence type="predicted"/>
<dbReference type="NCBIfam" id="TIGR01733">
    <property type="entry name" value="AA-adenyl-dom"/>
    <property type="match status" value="4"/>
</dbReference>
<dbReference type="PROSITE" id="PS00012">
    <property type="entry name" value="PHOSPHOPANTETHEINE"/>
    <property type="match status" value="2"/>
</dbReference>
<dbReference type="Gene3D" id="3.40.50.980">
    <property type="match status" value="8"/>
</dbReference>
<dbReference type="SMART" id="SM00823">
    <property type="entry name" value="PKS_PP"/>
    <property type="match status" value="4"/>
</dbReference>
<dbReference type="GO" id="GO:0005737">
    <property type="term" value="C:cytoplasm"/>
    <property type="evidence" value="ECO:0007669"/>
    <property type="project" value="TreeGrafter"/>
</dbReference>
<evidence type="ECO:0000256" key="2">
    <source>
        <dbReference type="ARBA" id="ARBA00022450"/>
    </source>
</evidence>
<dbReference type="GO" id="GO:0031177">
    <property type="term" value="F:phosphopantetheine binding"/>
    <property type="evidence" value="ECO:0007669"/>
    <property type="project" value="InterPro"/>
</dbReference>
<dbReference type="InterPro" id="IPR023213">
    <property type="entry name" value="CAT-like_dom_sf"/>
</dbReference>
<comment type="cofactor">
    <cofactor evidence="1">
        <name>pantetheine 4'-phosphate</name>
        <dbReference type="ChEBI" id="CHEBI:47942"/>
    </cofactor>
</comment>
<dbReference type="SUPFAM" id="SSF47336">
    <property type="entry name" value="ACP-like"/>
    <property type="match status" value="4"/>
</dbReference>
<dbReference type="Pfam" id="PF00550">
    <property type="entry name" value="PP-binding"/>
    <property type="match status" value="4"/>
</dbReference>
<dbReference type="GO" id="GO:0043041">
    <property type="term" value="P:amino acid activation for nonribosomal peptide biosynthetic process"/>
    <property type="evidence" value="ECO:0007669"/>
    <property type="project" value="TreeGrafter"/>
</dbReference>
<dbReference type="FunFam" id="3.40.50.980:FF:000001">
    <property type="entry name" value="Non-ribosomal peptide synthetase"/>
    <property type="match status" value="4"/>
</dbReference>
<dbReference type="Gene3D" id="3.30.559.10">
    <property type="entry name" value="Chloramphenicol acetyltransferase-like domain"/>
    <property type="match status" value="4"/>
</dbReference>
<dbReference type="GO" id="GO:0044550">
    <property type="term" value="P:secondary metabolite biosynthetic process"/>
    <property type="evidence" value="ECO:0007669"/>
    <property type="project" value="TreeGrafter"/>
</dbReference>
<evidence type="ECO:0000256" key="3">
    <source>
        <dbReference type="ARBA" id="ARBA00022553"/>
    </source>
</evidence>
<dbReference type="InterPro" id="IPR006162">
    <property type="entry name" value="Ppantetheine_attach_site"/>
</dbReference>
<dbReference type="CDD" id="cd05930">
    <property type="entry name" value="A_NRPS"/>
    <property type="match status" value="2"/>
</dbReference>
<accession>A0A7S7Z155</accession>
<dbReference type="InterPro" id="IPR025110">
    <property type="entry name" value="AMP-bd_C"/>
</dbReference>
<evidence type="ECO:0000259" key="4">
    <source>
        <dbReference type="PROSITE" id="PS50075"/>
    </source>
</evidence>
<dbReference type="InterPro" id="IPR010071">
    <property type="entry name" value="AA_adenyl_dom"/>
</dbReference>
<dbReference type="InterPro" id="IPR036736">
    <property type="entry name" value="ACP-like_sf"/>
</dbReference>
<dbReference type="InterPro" id="IPR000873">
    <property type="entry name" value="AMP-dep_synth/lig_dom"/>
</dbReference>
<dbReference type="Gene3D" id="2.30.38.10">
    <property type="entry name" value="Luciferase, Domain 3"/>
    <property type="match status" value="4"/>
</dbReference>
<gene>
    <name evidence="5" type="ORF">CWC22_022745</name>
</gene>
<dbReference type="EMBL" id="CP045430">
    <property type="protein sequence ID" value="QPB85823.1"/>
    <property type="molecule type" value="Genomic_DNA"/>
</dbReference>
<dbReference type="CDD" id="cd12117">
    <property type="entry name" value="A_NRPS_Srf_like"/>
    <property type="match status" value="1"/>
</dbReference>
<dbReference type="Proteomes" id="UP000305729">
    <property type="component" value="Chromosome 2"/>
</dbReference>
<dbReference type="FunFam" id="3.40.50.12780:FF:000012">
    <property type="entry name" value="Non-ribosomal peptide synthetase"/>
    <property type="match status" value="2"/>
</dbReference>
<dbReference type="GO" id="GO:0003824">
    <property type="term" value="F:catalytic activity"/>
    <property type="evidence" value="ECO:0007669"/>
    <property type="project" value="InterPro"/>
</dbReference>
<feature type="domain" description="Carrier" evidence="4">
    <location>
        <begin position="4246"/>
        <end position="4323"/>
    </location>
</feature>
<dbReference type="SUPFAM" id="SSF56801">
    <property type="entry name" value="Acetyl-CoA synthetase-like"/>
    <property type="match status" value="4"/>
</dbReference>
<dbReference type="PROSITE" id="PS00455">
    <property type="entry name" value="AMP_BINDING"/>
    <property type="match status" value="4"/>
</dbReference>
<reference evidence="5 6" key="1">
    <citation type="submission" date="2019-10" db="EMBL/GenBank/DDBJ databases">
        <title>Pseudoalteromonas rubra S4059.</title>
        <authorList>
            <person name="Paulsen S."/>
            <person name="Wang X."/>
        </authorList>
    </citation>
    <scope>NUCLEOTIDE SEQUENCE [LARGE SCALE GENOMIC DNA]</scope>
    <source>
        <strain evidence="5 6">S4059</strain>
    </source>
</reference>
<dbReference type="FunFam" id="1.10.1200.10:FF:000005">
    <property type="entry name" value="Nonribosomal peptide synthetase 1"/>
    <property type="match status" value="1"/>
</dbReference>
<dbReference type="Gene3D" id="3.30.300.30">
    <property type="match status" value="4"/>
</dbReference>
<dbReference type="PROSITE" id="PS50075">
    <property type="entry name" value="CARRIER"/>
    <property type="match status" value="4"/>
</dbReference>
<dbReference type="InterPro" id="IPR009081">
    <property type="entry name" value="PP-bd_ACP"/>
</dbReference>
<name>A0A7S7Z155_9GAMM</name>
<dbReference type="SUPFAM" id="SSF52777">
    <property type="entry name" value="CoA-dependent acyltransferases"/>
    <property type="match status" value="8"/>
</dbReference>
<dbReference type="Pfam" id="PF00501">
    <property type="entry name" value="AMP-binding"/>
    <property type="match status" value="4"/>
</dbReference>
<feature type="domain" description="Carrier" evidence="4">
    <location>
        <begin position="2068"/>
        <end position="2144"/>
    </location>
</feature>
<dbReference type="InterPro" id="IPR045851">
    <property type="entry name" value="AMP-bd_C_sf"/>
</dbReference>
<feature type="domain" description="Carrier" evidence="4">
    <location>
        <begin position="979"/>
        <end position="1053"/>
    </location>
</feature>
<dbReference type="Pfam" id="PF13193">
    <property type="entry name" value="AMP-binding_C"/>
    <property type="match status" value="3"/>
</dbReference>
<protein>
    <submittedName>
        <fullName evidence="5">Amino acid adenylation domain-containing protein</fullName>
    </submittedName>
</protein>
<evidence type="ECO:0000313" key="5">
    <source>
        <dbReference type="EMBL" id="QPB85823.1"/>
    </source>
</evidence>
<dbReference type="CDD" id="cd19544">
    <property type="entry name" value="E-C_NRPS"/>
    <property type="match status" value="3"/>
</dbReference>
<dbReference type="InterPro" id="IPR020845">
    <property type="entry name" value="AMP-binding_CS"/>
</dbReference>
<keyword evidence="3" id="KW-0597">Phosphoprotein</keyword>
<dbReference type="Gene3D" id="1.10.1200.10">
    <property type="entry name" value="ACP-like"/>
    <property type="match status" value="4"/>
</dbReference>
<keyword evidence="2" id="KW-0596">Phosphopantetheine</keyword>
<sequence>MDRPIMSNRRYPLTSSQQPVWMEQVFKSESPLYNVGGRFVLTGALDPVRFKHALDHVVAHTDAYRINLVLEDTQPSQIINDDLELDWKCIDLSGYPDAHQRAADYCQNQMSTPIDIYGPCLWRIHWLKISEQESAMCMVFHHLIVDGIAGSLFIEYLSETYLAMDGQGRFLREVPERPLYSEFIEKDLAYRQSSRFEKDQAFWQEKFATLPEPLLLKKTNQFDDQPFARREYEFTQQQYNQIGAVAARYGCSATHFFTTLIAVYFSQMNDKRDLVHIGMPVHNRSSAKLRQTIGMMASVIPVGVAFSRTDSFADTFKSVAAELKRSYKYQKYPLHEIIRDLRPLNDGEGQLFDIQLSVEEHPSDTQFGEVTSHKAVLNSGFGSYPLSIYVRSHDNINNVHVEFNFDRNFFNDDEIDSHVSRLTTMIADVVTNPTMLIGDYTLATEQEIEQQLFDWNGNQTDYASGLTIQQVFEQQVAAAPEQSALVFGDTSLSYQALNERANQLAHYLVHQGVMPGSYVGVCINRSLEMMIAILATLKAGGVYVPLDPNYPADRLAYMMEDSAVSVILTNSRCRESVAFAADKVISLENVATEPKACEWAQFSQSNLSTEIQQHSDELAYLIYTSGSTGKPKGVMCTHQGIVNLAQNQQDRFAITAQSRVLHYASISFDAGTWDWVMALLNGATLVISSDEARLEPAKVADLFVQQQITHVTLPPAFLATMECRDDYALQCLIVAGEACEQELMDLWSARYGFYNAYGPSEASVCATVCKLSPGNPIRIGKALDNVSLFVLDEYQKMLPIGSIGELYIGGAGLAQGYLNRPELSQDKFVVNPFYQQNQKTGERLYRSGDLVRYLPNGELEFVGRADDQVKVRGFRVELGEIEHGLNKLSAVHSCVVLAKRQGGTNQLLACVIPEQPVTGSEQAEFVFALQRELEQELPAHMVPGHFTLLTQWPLTPNGKIDKKALLASTTIALQGEYLAPQTDTEVTLAALWSELLKVDEVSATANFFQLGGHSLLLMQLASQLQGLGWQARVHDLFATASLREMAELLDKQGKQSQAFTVPVNAIPADCARVTPEMLNLVELNQQEIDEIAAKIPGEHSNIADIYPLAPLQEGVLFVHTLNTHSDPYVTTAAFEFQGAKQLANFQRALQHMVATHDVLRTAVMWRERETALQVVLREAQLSVSHLVFDTEQPVKMAFEAYVAEHPHTLDLEAAPLIKLAITEADEQGKHYALLTFHHLTTDHVSLDILVSQLQQLCDEPDSALPAPLPYRAFIAHTLEHNRNLDVAGFFSAQLSDIETPTLPFDLSEVTGNGETIVDHHDTLPAELSEAIRTLARRERLSPAALFHLAWAQVIAACCGTQDVVFGSVMSGRMNGLAGIESMMGMMINTLPLRVSLDDAPVLAQLKRVDQSLKALLPYEQVSLAEAQKYSGLASGATLFSAMLNYRHSATQDDMTALQQDNAAWTLLTAKERTNYPFGLSVNDLGQGFSLEYQIDQQVEVQQVAAYLTNALTQLVTALEETPDQPVSYSVLPELAQQHQLVQWQASAPWYRSDMQIQQLFEAQAAATPDAIALQLNEQTLSYGELNAQANQLAHYLREQHKVADGTLVGLCIGRSIQMVVATLAILKAGGAYLPLEPNYPQSRLEFMLSDSGAQVILTEQALSERLAFSDAELLAVDTHSARFEQYGTDNPLYANTQSPESLAYIIYTSGSTGNPKGVMTPHRAVVRLVDNPDFIQLGGETAFLQCANIAFDAATIEIWGPLLNGGRCVLFPDEFLTVSRLDEVIFEQQITDMFLTTGLFDEWSRTGVTQDSLRCVLSGGEAARLNSWEKALSSNPDCRFVHVYGPTENTTFSTWYAVNNDDIARGVLPIGRGICGDRCYILSAQQQLLPVGSVGELYLGGDGLALGYLNLAELSAERFIENPFAGREGQPQRLYRSGDLVRYDEQGEIVYVGRVDDQIKIRGFRVELGEIEHTLNALEQVEQALVVARKDLSNNAMIVAYVEPAVQVPEDQTLSHWLSEALGDSLPAYMVPGAFVAMMQWPLNANGKIDKRALPEPDMAAGQGQYEAPQGDIECLLSEIWSQLLGIETSKVSRTANFFELGGHSLLVMKIHARLKQAGYTAEAAAIFKAQTLAEMALTVSTLEAQHSWQVPANGITADTTAITPEMLPLISLSQSDIDTLSEQVPGGMANIQDIYPLAPLQEGILFAHSLQQEFDPYVISAALTFADEAKFESFVAALEQVVARHDILRSVILWRGREQAVQVVQREVGSLVEWLDFGAEQDVLAAFNEFVEHGNHKIDVEQAPLVRMQVIRDEHSGKVHALFKHHHLITDHVSVELILEELAMCVAGEQASLPPQVPYREFVAKSQHIANTLDSAAFFSARLGDVDTPTLPFGLADTLGDGSNSQELSYALAAEQGERIRQLSRQLQMGPAVLFHAAWAQVLSHCCNLQDVVFGTVLSGRMSGEAGVERMLGMLINTLPVRVQLANVDARALLTQVHDQLQGLIPYEQVALAEAQRHSQVDASSPLFSTTLNFRHSENLDEQQSSLYDIAAVRERSNYPLDLSVNDFGDEFTLDFQADARVPLALVADLMNTAIDNLLHHAMRDSEESPAQWTAYSAEQRQALLSAQQGPAVALPQASVHQLFEQQAAKTMGRVAVSYDDDFLTYHLLNERANQLAHYLRAEHQVGPDTLVGLCVGRSLEMMVAVLAILKAGGAYVPLDPDYPQERLAYMVEDTGLSVVLTQQKVAGILNDFNVTAVLLDNASQFANYPISNPDVALAPDNLAYVMYTSGSTGNPKGVMISHHNLINFAANCEQRYEITEADNVLQFSTMNFDIFVEEWLATLTQGATLVLRDEDVSLSREAFIAFCDSHAISVASLPTAFWHMLALSEAELESLVLRLVIVGGEALDKQSVASLKPGFVLLNTYGPTETTVTASGYAISGGYDDPRAVPIGRANVNTATLVLSEQLTLCPPGVVGELYVSGQCLASGYLHQSELTAERFIDNPYCDPANPALSARLYKTGDLVRIGADGEIEFVGRSDDQVKIRGFRVELGEIETQLMSHERVESAVVLAEAGKQGGKVLRAFIQSEQDSSLIDALQQHLSGNLPDYMVPSAYSFVAQWPLTANGKLDKRALLALPAKTVEQPYQAPQTDAEKMVVDIVASLLSLDVDKVGVHANFFALGGHSLLIMQLVSQLRARQYQADVQALFRAHTLQDMARQVRALGSEESSCVPANLIPADCTQITPEMVTLTELDEQQLTDIAQTIPGGMANIQDIYPLAPLQEGVLFVHTMSEGQDPYVTSTTFEFDSHESLERFKWALNTLIARHDVLRTAILWRNRTTALQVVQREVALPVTELDFSEEADVWAAFNAHVAEQPLWIELENAPLLQLSVCEDAAQGKHYALLCEHHLISDHVSLEILVHELTALLNGNEASLAEPVPYREFVGRTLARTASLDTETFFGEMLGDVSEPTLPYGLTDVLNDGSGIETVHVTLDDVQAQRIRRLTRQYHSSPAALFHLVWAKVLGVCSGQSEVVFGTVLSGRMSDDGLSSQLMGMMINTLPLRVSLSEQDAMSLLAHINDDLRALMPYEQVSLAEAQRCSGVSGQLPLFSAMLNYRHSAVAESQLEQDAGFKVLASEERTNYPFNLSVDDFGDGFGFELQVDKRAPAARIAQYLQVTLTQVLDLLDSQSSTAVQSLCVLDDAERQQQLHSWNDTALDYPRELCIHELFEQQAAAAPEQIALRFGEQTLSYGELNSRANQVAHYLRAEHNIGPDSLVGLCVERSLEMVIGIWGILKAGGAYVPLDPNYPQSRLAYLVEDARLDVVLSQQNVAEGITLGYANVVLLDTPESHNHDIFSAYPAHNLTRAETGVSAQSLAYLIYTSGSTGKPKGVMIEHGNTVAMLQWAKQAYSDAELGKVLASTSLNFDLSIYELFLPLCFGYQSVIVQNAMTLAEQQLDISMINTVPSAMKALLEVGAVPEGVKVINLAGEPLTAQQVNQILEACPGVAVCNLYGPSEDTTYSTAARFTTALDQVPDIGRVIANSQAYVLGSAQELLPTGSVGELYLGGAGVARGYLNRPELTAERFIDNPYYETEGVNNSKRLYRTGDLVRYREDGHFEFIGRIDDQVKIRGFRIELGEIEHRLNTHPDVATSLVMAREHSDGGHYLVAYLQPCLTCETREEVDNVTRQQARLSDVKSALEGDLPAHMIPGQFVLIDEWPLTPNGKIDKKALPAPQGMLAGQEYIAPQSETEHALVAIWAELLDLNKEQISTSANFFELGGHSLYLIKLAGAIKTQFEIELTLREIYDAAELAVLSKVIESKQAQKYLEDKKANESVMMSGTL</sequence>
<evidence type="ECO:0000313" key="6">
    <source>
        <dbReference type="Proteomes" id="UP000305729"/>
    </source>
</evidence>
<organism evidence="5 6">
    <name type="scientific">Pseudoalteromonas rubra</name>
    <dbReference type="NCBI Taxonomy" id="43658"/>
    <lineage>
        <taxon>Bacteria</taxon>
        <taxon>Pseudomonadati</taxon>
        <taxon>Pseudomonadota</taxon>
        <taxon>Gammaproteobacteria</taxon>
        <taxon>Alteromonadales</taxon>
        <taxon>Pseudoalteromonadaceae</taxon>
        <taxon>Pseudoalteromonas</taxon>
    </lineage>
</organism>
<dbReference type="InterPro" id="IPR001242">
    <property type="entry name" value="Condensation_dom"/>
</dbReference>
<dbReference type="NCBIfam" id="NF003417">
    <property type="entry name" value="PRK04813.1"/>
    <property type="match status" value="4"/>
</dbReference>
<dbReference type="PANTHER" id="PTHR45527">
    <property type="entry name" value="NONRIBOSOMAL PEPTIDE SYNTHETASE"/>
    <property type="match status" value="1"/>
</dbReference>
<dbReference type="FunFam" id="3.30.300.30:FF:000015">
    <property type="entry name" value="Nonribosomal peptide synthase SidD"/>
    <property type="match status" value="4"/>
</dbReference>
<dbReference type="Gene3D" id="3.30.559.30">
    <property type="entry name" value="Nonribosomal peptide synthetase, condensation domain"/>
    <property type="match status" value="4"/>
</dbReference>